<keyword evidence="10" id="KW-1133">Transmembrane helix</keyword>
<evidence type="ECO:0000256" key="4">
    <source>
        <dbReference type="ARBA" id="ARBA00022692"/>
    </source>
</evidence>
<comment type="subcellular location">
    <subcellularLocation>
        <location evidence="1 8">Cell outer membrane</location>
        <topology evidence="1 8">Multi-pass membrane protein</topology>
    </subcellularLocation>
</comment>
<evidence type="ECO:0000256" key="2">
    <source>
        <dbReference type="ARBA" id="ARBA00022448"/>
    </source>
</evidence>
<dbReference type="GO" id="GO:0015344">
    <property type="term" value="F:siderophore uptake transmembrane transporter activity"/>
    <property type="evidence" value="ECO:0007669"/>
    <property type="project" value="TreeGrafter"/>
</dbReference>
<keyword evidence="5 9" id="KW-0798">TonB box</keyword>
<name>A0A1H5Y530_9BACT</name>
<dbReference type="PANTHER" id="PTHR30069">
    <property type="entry name" value="TONB-DEPENDENT OUTER MEMBRANE RECEPTOR"/>
    <property type="match status" value="1"/>
</dbReference>
<evidence type="ECO:0000259" key="12">
    <source>
        <dbReference type="Pfam" id="PF07715"/>
    </source>
</evidence>
<dbReference type="InterPro" id="IPR000531">
    <property type="entry name" value="Beta-barrel_TonB"/>
</dbReference>
<evidence type="ECO:0000256" key="1">
    <source>
        <dbReference type="ARBA" id="ARBA00004571"/>
    </source>
</evidence>
<sequence>MFQKLWFNSFAAITFATVLHYRVILFLAAFAFIAIESYAQQCNLILRGKVLHQENDNAIEAAYVWILETRTGAVSDQNGNFVVRDLCPGTYTVTIQFLGHKEIRQTINLTSNTTSQTFRMEEESFELGGVEVHGHQEAIQTTTAVSSLYGDALLQSRGESLGESLKRIAGVTTFSTGNTISKPVIHGMHSNRIMILNNGIRLEGQQWGAEHAPEIDPFLADEITVIKGAETVRFGPEAMGGVILVNPPSLPTSKKHVTEINLLGATNGRMGNISASHQGGSKKIKGLGYRLQGSAKRAGNVRSPGYFQANTGMSEYNFSGSVGYSSKKLGVEAYYSFFNTELGILRDAHTGNLSDLTEIIENGRPFSNPEFSYQINNPRQVVAHHLAKIKSHYHLNPEWKLNFQYGFQLNNREEYDRRRGDLNARPSLDLQLFTNTIDLFLDHNLKSNWSGSFGVNVIQQANNNIPGTGVTPLIPNYDMFNAGLYAMEKYLKGPLEIEVGARYDYRTLSAARFVQGELQEADLSYQNFSAFAGGLYQLSPNFAFTSNLGTAWRPPNVNELFSQGLHHGAAAVEIGDPTMVSENSLKWVNGLEYESEKALVEFTAYANQIKNYIYLSPTGETFVSLRGTFNVYEYLQADAFFYGFDLSGSYTFSDRLNGYLKGSIIRAKNTDEGNYFPFIPSDRMDWGFSYALGRESNPNSDRITVGNLVVARQKREPDFDLAAAPPAYTLFNFGYQKKIQVSKNQLNIGFQINNLFNTEYKEYMNRFRYFSADMGRNFLIKLNYKF</sequence>
<protein>
    <submittedName>
        <fullName evidence="13">Iron complex outermembrane recepter protein</fullName>
    </submittedName>
</protein>
<dbReference type="GO" id="GO:0044718">
    <property type="term" value="P:siderophore transmembrane transport"/>
    <property type="evidence" value="ECO:0007669"/>
    <property type="project" value="TreeGrafter"/>
</dbReference>
<keyword evidence="2 8" id="KW-0813">Transport</keyword>
<evidence type="ECO:0000256" key="9">
    <source>
        <dbReference type="RuleBase" id="RU003357"/>
    </source>
</evidence>
<dbReference type="InterPro" id="IPR037066">
    <property type="entry name" value="Plug_dom_sf"/>
</dbReference>
<dbReference type="Pfam" id="PF07715">
    <property type="entry name" value="Plug"/>
    <property type="match status" value="1"/>
</dbReference>
<dbReference type="PROSITE" id="PS52016">
    <property type="entry name" value="TONB_DEPENDENT_REC_3"/>
    <property type="match status" value="1"/>
</dbReference>
<dbReference type="Pfam" id="PF13715">
    <property type="entry name" value="CarbopepD_reg_2"/>
    <property type="match status" value="1"/>
</dbReference>
<keyword evidence="14" id="KW-1185">Reference proteome</keyword>
<evidence type="ECO:0000256" key="5">
    <source>
        <dbReference type="ARBA" id="ARBA00023077"/>
    </source>
</evidence>
<keyword evidence="7 8" id="KW-0998">Cell outer membrane</keyword>
<dbReference type="InterPro" id="IPR008969">
    <property type="entry name" value="CarboxyPept-like_regulatory"/>
</dbReference>
<dbReference type="Gene3D" id="2.170.130.10">
    <property type="entry name" value="TonB-dependent receptor, plug domain"/>
    <property type="match status" value="1"/>
</dbReference>
<reference evidence="14" key="1">
    <citation type="submission" date="2016-10" db="EMBL/GenBank/DDBJ databases">
        <authorList>
            <person name="Varghese N."/>
            <person name="Submissions S."/>
        </authorList>
    </citation>
    <scope>NUCLEOTIDE SEQUENCE [LARGE SCALE GENOMIC DNA]</scope>
    <source>
        <strain evidence="14">DSM 17298</strain>
    </source>
</reference>
<dbReference type="InterPro" id="IPR039426">
    <property type="entry name" value="TonB-dep_rcpt-like"/>
</dbReference>
<dbReference type="Pfam" id="PF00593">
    <property type="entry name" value="TonB_dep_Rec_b-barrel"/>
    <property type="match status" value="1"/>
</dbReference>
<feature type="domain" description="TonB-dependent receptor plug" evidence="12">
    <location>
        <begin position="139"/>
        <end position="242"/>
    </location>
</feature>
<feature type="domain" description="TonB-dependent receptor-like beta-barrel" evidence="11">
    <location>
        <begin position="362"/>
        <end position="755"/>
    </location>
</feature>
<dbReference type="GO" id="GO:0009279">
    <property type="term" value="C:cell outer membrane"/>
    <property type="evidence" value="ECO:0007669"/>
    <property type="project" value="UniProtKB-SubCell"/>
</dbReference>
<dbReference type="PANTHER" id="PTHR30069:SF40">
    <property type="entry name" value="TONB-DEPENDENT RECEPTOR NMB0964-RELATED"/>
    <property type="match status" value="1"/>
</dbReference>
<proteinExistence type="inferred from homology"/>
<dbReference type="STRING" id="1120964.GCA_001313265_05060"/>
<keyword evidence="6 8" id="KW-0472">Membrane</keyword>
<dbReference type="InterPro" id="IPR012910">
    <property type="entry name" value="Plug_dom"/>
</dbReference>
<evidence type="ECO:0000256" key="7">
    <source>
        <dbReference type="ARBA" id="ARBA00023237"/>
    </source>
</evidence>
<dbReference type="SUPFAM" id="SSF49464">
    <property type="entry name" value="Carboxypeptidase regulatory domain-like"/>
    <property type="match status" value="1"/>
</dbReference>
<evidence type="ECO:0000256" key="6">
    <source>
        <dbReference type="ARBA" id="ARBA00023136"/>
    </source>
</evidence>
<evidence type="ECO:0000313" key="14">
    <source>
        <dbReference type="Proteomes" id="UP000236736"/>
    </source>
</evidence>
<dbReference type="Proteomes" id="UP000236736">
    <property type="component" value="Unassembled WGS sequence"/>
</dbReference>
<gene>
    <name evidence="13" type="ORF">SAMN03080598_02820</name>
</gene>
<dbReference type="InterPro" id="IPR036942">
    <property type="entry name" value="Beta-barrel_TonB_sf"/>
</dbReference>
<dbReference type="Gene3D" id="2.60.40.1120">
    <property type="entry name" value="Carboxypeptidase-like, regulatory domain"/>
    <property type="match status" value="1"/>
</dbReference>
<keyword evidence="4 8" id="KW-0812">Transmembrane</keyword>
<feature type="transmembrane region" description="Helical" evidence="10">
    <location>
        <begin position="12"/>
        <end position="35"/>
    </location>
</feature>
<evidence type="ECO:0000259" key="11">
    <source>
        <dbReference type="Pfam" id="PF00593"/>
    </source>
</evidence>
<dbReference type="RefSeq" id="WP_235009997.1">
    <property type="nucleotide sequence ID" value="NZ_FNVR01000017.1"/>
</dbReference>
<accession>A0A1H5Y530</accession>
<dbReference type="EMBL" id="FNVR01000017">
    <property type="protein sequence ID" value="SEG19091.1"/>
    <property type="molecule type" value="Genomic_DNA"/>
</dbReference>
<keyword evidence="3 8" id="KW-1134">Transmembrane beta strand</keyword>
<dbReference type="Gene3D" id="2.40.170.20">
    <property type="entry name" value="TonB-dependent receptor, beta-barrel domain"/>
    <property type="match status" value="1"/>
</dbReference>
<comment type="similarity">
    <text evidence="8 9">Belongs to the TonB-dependent receptor family.</text>
</comment>
<organism evidence="13 14">
    <name type="scientific">Algoriphagus boritolerans DSM 17298 = JCM 18970</name>
    <dbReference type="NCBI Taxonomy" id="1120964"/>
    <lineage>
        <taxon>Bacteria</taxon>
        <taxon>Pseudomonadati</taxon>
        <taxon>Bacteroidota</taxon>
        <taxon>Cytophagia</taxon>
        <taxon>Cytophagales</taxon>
        <taxon>Cyclobacteriaceae</taxon>
        <taxon>Algoriphagus</taxon>
    </lineage>
</organism>
<evidence type="ECO:0000256" key="8">
    <source>
        <dbReference type="PROSITE-ProRule" id="PRU01360"/>
    </source>
</evidence>
<dbReference type="SUPFAM" id="SSF56935">
    <property type="entry name" value="Porins"/>
    <property type="match status" value="1"/>
</dbReference>
<evidence type="ECO:0000256" key="10">
    <source>
        <dbReference type="SAM" id="Phobius"/>
    </source>
</evidence>
<evidence type="ECO:0000313" key="13">
    <source>
        <dbReference type="EMBL" id="SEG19091.1"/>
    </source>
</evidence>
<dbReference type="AlphaFoldDB" id="A0A1H5Y530"/>
<evidence type="ECO:0000256" key="3">
    <source>
        <dbReference type="ARBA" id="ARBA00022452"/>
    </source>
</evidence>